<dbReference type="Pfam" id="PF00903">
    <property type="entry name" value="Glyoxalase"/>
    <property type="match status" value="1"/>
</dbReference>
<evidence type="ECO:0000259" key="1">
    <source>
        <dbReference type="PROSITE" id="PS51819"/>
    </source>
</evidence>
<dbReference type="InterPro" id="IPR029068">
    <property type="entry name" value="Glyas_Bleomycin-R_OHBP_Dase"/>
</dbReference>
<evidence type="ECO:0000313" key="3">
    <source>
        <dbReference type="Proteomes" id="UP000595205"/>
    </source>
</evidence>
<dbReference type="PANTHER" id="PTHR36503">
    <property type="entry name" value="BLR2520 PROTEIN"/>
    <property type="match status" value="1"/>
</dbReference>
<dbReference type="AlphaFoldDB" id="A0A7R7RP32"/>
<accession>A0A7R7RP32</accession>
<dbReference type="Proteomes" id="UP000595205">
    <property type="component" value="Chromosome"/>
</dbReference>
<dbReference type="InterPro" id="IPR004360">
    <property type="entry name" value="Glyas_Fos-R_dOase_dom"/>
</dbReference>
<dbReference type="EMBL" id="AP024255">
    <property type="protein sequence ID" value="BCP01508.1"/>
    <property type="molecule type" value="Genomic_DNA"/>
</dbReference>
<dbReference type="Gene3D" id="3.10.180.10">
    <property type="entry name" value="2,3-Dihydroxybiphenyl 1,2-Dioxygenase, domain 1"/>
    <property type="match status" value="1"/>
</dbReference>
<organism evidence="2 3">
    <name type="scientific">Mycobacterium intracellulare</name>
    <dbReference type="NCBI Taxonomy" id="1767"/>
    <lineage>
        <taxon>Bacteria</taxon>
        <taxon>Bacillati</taxon>
        <taxon>Actinomycetota</taxon>
        <taxon>Actinomycetes</taxon>
        <taxon>Mycobacteriales</taxon>
        <taxon>Mycobacteriaceae</taxon>
        <taxon>Mycobacterium</taxon>
        <taxon>Mycobacterium avium complex (MAC)</taxon>
    </lineage>
</organism>
<protein>
    <submittedName>
        <fullName evidence="2">Glyoxalase</fullName>
    </submittedName>
</protein>
<dbReference type="PROSITE" id="PS51819">
    <property type="entry name" value="VOC"/>
    <property type="match status" value="1"/>
</dbReference>
<dbReference type="SUPFAM" id="SSF54593">
    <property type="entry name" value="Glyoxalase/Bleomycin resistance protein/Dihydroxybiphenyl dioxygenase"/>
    <property type="match status" value="1"/>
</dbReference>
<dbReference type="InterPro" id="IPR037523">
    <property type="entry name" value="VOC_core"/>
</dbReference>
<feature type="domain" description="VOC" evidence="1">
    <location>
        <begin position="21"/>
        <end position="142"/>
    </location>
</feature>
<proteinExistence type="predicted"/>
<dbReference type="PANTHER" id="PTHR36503:SF1">
    <property type="entry name" value="BLR2520 PROTEIN"/>
    <property type="match status" value="1"/>
</dbReference>
<sequence>MHPGDAGRLSARVVSRRMEQRLSLITLGVADLDRARRFYERLGWHGQVVQETVFFQAGGIAVSLWAREKLSADLGIADQGDDGFGGIALAHNVRSRAEVDEILAAATDAGATITRAAAETFYGGYAGAFRDPDGHAWEIAHNPGFALAEDGAITVPDFSEG</sequence>
<name>A0A7R7RP32_MYCIT</name>
<reference evidence="2 3" key="1">
    <citation type="submission" date="2020-12" db="EMBL/GenBank/DDBJ databases">
        <title>Genome sequence of clinical Mycobacterium intracellulare strains.</title>
        <authorList>
            <person name="Tateishi Y."/>
            <person name="Matsumoto S."/>
            <person name="Fukushima Y."/>
            <person name="Nakajima C."/>
            <person name="Suzuki Y."/>
        </authorList>
    </citation>
    <scope>NUCLEOTIDE SEQUENCE [LARGE SCALE GENOMIC DNA]</scope>
    <source>
        <strain evidence="2 3">M018</strain>
    </source>
</reference>
<dbReference type="CDD" id="cd07251">
    <property type="entry name" value="VOC_like"/>
    <property type="match status" value="1"/>
</dbReference>
<gene>
    <name evidence="2" type="ORF">MINTM018_42770</name>
</gene>
<evidence type="ECO:0000313" key="2">
    <source>
        <dbReference type="EMBL" id="BCP01508.1"/>
    </source>
</evidence>